<dbReference type="Proteomes" id="UP001054945">
    <property type="component" value="Unassembled WGS sequence"/>
</dbReference>
<comment type="caution">
    <text evidence="1">The sequence shown here is derived from an EMBL/GenBank/DDBJ whole genome shotgun (WGS) entry which is preliminary data.</text>
</comment>
<keyword evidence="2" id="KW-1185">Reference proteome</keyword>
<dbReference type="AlphaFoldDB" id="A0AAV4QFE1"/>
<gene>
    <name evidence="1" type="ORF">CEXT_155931</name>
</gene>
<dbReference type="EMBL" id="BPLR01005923">
    <property type="protein sequence ID" value="GIY06078.1"/>
    <property type="molecule type" value="Genomic_DNA"/>
</dbReference>
<sequence length="142" mass="16178">MYLQNWGLQQQNVPHFIYSPTCKVLLVFSSGIAPEFPNAPPFSSNLFHGTTRNEDYFSPASYHFVFPDGNTPIRQILRGWCHRNGSSVPASLFLRTKVAINWRGGKGSRRHRPSPVTDSIQSIGFVHFKGLICFNRAFYEPF</sequence>
<accession>A0AAV4QFE1</accession>
<organism evidence="1 2">
    <name type="scientific">Caerostris extrusa</name>
    <name type="common">Bark spider</name>
    <name type="synonym">Caerostris bankana</name>
    <dbReference type="NCBI Taxonomy" id="172846"/>
    <lineage>
        <taxon>Eukaryota</taxon>
        <taxon>Metazoa</taxon>
        <taxon>Ecdysozoa</taxon>
        <taxon>Arthropoda</taxon>
        <taxon>Chelicerata</taxon>
        <taxon>Arachnida</taxon>
        <taxon>Araneae</taxon>
        <taxon>Araneomorphae</taxon>
        <taxon>Entelegynae</taxon>
        <taxon>Araneoidea</taxon>
        <taxon>Araneidae</taxon>
        <taxon>Caerostris</taxon>
    </lineage>
</organism>
<evidence type="ECO:0000313" key="2">
    <source>
        <dbReference type="Proteomes" id="UP001054945"/>
    </source>
</evidence>
<name>A0AAV4QFE1_CAEEX</name>
<protein>
    <submittedName>
        <fullName evidence="1">Uncharacterized protein</fullName>
    </submittedName>
</protein>
<proteinExistence type="predicted"/>
<reference evidence="1 2" key="1">
    <citation type="submission" date="2021-06" db="EMBL/GenBank/DDBJ databases">
        <title>Caerostris extrusa draft genome.</title>
        <authorList>
            <person name="Kono N."/>
            <person name="Arakawa K."/>
        </authorList>
    </citation>
    <scope>NUCLEOTIDE SEQUENCE [LARGE SCALE GENOMIC DNA]</scope>
</reference>
<evidence type="ECO:0000313" key="1">
    <source>
        <dbReference type="EMBL" id="GIY06078.1"/>
    </source>
</evidence>